<dbReference type="EMBL" id="CP001841">
    <property type="protein sequence ID" value="AEF83439.1"/>
    <property type="molecule type" value="Genomic_DNA"/>
</dbReference>
<dbReference type="Proteomes" id="UP000009222">
    <property type="component" value="Chromosome"/>
</dbReference>
<proteinExistence type="predicted"/>
<name>F5YFW6_LEAAZ</name>
<dbReference type="AlphaFoldDB" id="F5YFW6"/>
<dbReference type="InParanoid" id="F5YFW6"/>
<evidence type="ECO:0000313" key="2">
    <source>
        <dbReference type="Proteomes" id="UP000009222"/>
    </source>
</evidence>
<dbReference type="KEGG" id="taz:TREAZ_1341"/>
<organism evidence="1 2">
    <name type="scientific">Leadbettera azotonutricia (strain ATCC BAA-888 / DSM 13862 / ZAS-9)</name>
    <name type="common">Treponema azotonutricium</name>
    <dbReference type="NCBI Taxonomy" id="545695"/>
    <lineage>
        <taxon>Bacteria</taxon>
        <taxon>Pseudomonadati</taxon>
        <taxon>Spirochaetota</taxon>
        <taxon>Spirochaetia</taxon>
        <taxon>Spirochaetales</taxon>
        <taxon>Breznakiellaceae</taxon>
        <taxon>Leadbettera</taxon>
    </lineage>
</organism>
<protein>
    <submittedName>
        <fullName evidence="1">Uncharacterized protein</fullName>
    </submittedName>
</protein>
<accession>F5YFW6</accession>
<evidence type="ECO:0000313" key="1">
    <source>
        <dbReference type="EMBL" id="AEF83439.1"/>
    </source>
</evidence>
<reference evidence="1 2" key="2">
    <citation type="journal article" date="2011" name="ISME J.">
        <title>RNA-seq reveals cooperative metabolic interactions between two termite-gut spirochete species in co-culture.</title>
        <authorList>
            <person name="Rosenthal A.Z."/>
            <person name="Matson E.G."/>
            <person name="Eldar A."/>
            <person name="Leadbetter J.R."/>
        </authorList>
    </citation>
    <scope>NUCLEOTIDE SEQUENCE [LARGE SCALE GENOMIC DNA]</scope>
    <source>
        <strain evidence="2">ATCC BAA-888 / DSM 13862 / ZAS-9</strain>
    </source>
</reference>
<sequence length="37" mass="4655">MHTPFSRIMYTPFYAKYRINIQIQRRLCKYLETVKPF</sequence>
<keyword evidence="2" id="KW-1185">Reference proteome</keyword>
<gene>
    <name evidence="1" type="ordered locus">TREAZ_1341</name>
</gene>
<dbReference type="HOGENOM" id="CLU_3349867_0_0_12"/>
<reference evidence="2" key="1">
    <citation type="submission" date="2009-12" db="EMBL/GenBank/DDBJ databases">
        <title>Complete sequence of Treponema azotonutricium strain ZAS-9.</title>
        <authorList>
            <person name="Tetu S.G."/>
            <person name="Matson E."/>
            <person name="Ren Q."/>
            <person name="Seshadri R."/>
            <person name="Elbourne L."/>
            <person name="Hassan K.A."/>
            <person name="Durkin A."/>
            <person name="Radune D."/>
            <person name="Mohamoud Y."/>
            <person name="Shay R."/>
            <person name="Jin S."/>
            <person name="Zhang X."/>
            <person name="Lucey K."/>
            <person name="Ballor N.R."/>
            <person name="Ottesen E."/>
            <person name="Rosenthal R."/>
            <person name="Allen A."/>
            <person name="Leadbetter J.R."/>
            <person name="Paulsen I.T."/>
        </authorList>
    </citation>
    <scope>NUCLEOTIDE SEQUENCE [LARGE SCALE GENOMIC DNA]</scope>
    <source>
        <strain evidence="2">ATCC BAA-888 / DSM 13862 / ZAS-9</strain>
    </source>
</reference>